<feature type="region of interest" description="Disordered" evidence="1">
    <location>
        <begin position="1"/>
        <end position="23"/>
    </location>
</feature>
<feature type="compositionally biased region" description="Polar residues" evidence="1">
    <location>
        <begin position="1"/>
        <end position="22"/>
    </location>
</feature>
<reference evidence="2" key="1">
    <citation type="submission" date="2021-01" db="EMBL/GenBank/DDBJ databases">
        <title>Chromosome-level genome assembly of a human fungal pathogen reveals clustering of transcriptionally co-regulated genes.</title>
        <authorList>
            <person name="Voorhies M."/>
            <person name="Cohen S."/>
            <person name="Shea T.P."/>
            <person name="Petrus S."/>
            <person name="Munoz J.F."/>
            <person name="Poplawski S."/>
            <person name="Goldman W.E."/>
            <person name="Michael T."/>
            <person name="Cuomo C.A."/>
            <person name="Sil A."/>
            <person name="Beyhan S."/>
        </authorList>
    </citation>
    <scope>NUCLEOTIDE SEQUENCE</scope>
    <source>
        <strain evidence="2">WU24</strain>
    </source>
</reference>
<protein>
    <submittedName>
        <fullName evidence="2">Uncharacterized protein</fullName>
    </submittedName>
</protein>
<evidence type="ECO:0000313" key="3">
    <source>
        <dbReference type="Proteomes" id="UP000663671"/>
    </source>
</evidence>
<dbReference type="VEuPathDB" id="FungiDB:I7I51_02176"/>
<dbReference type="EMBL" id="CP069112">
    <property type="protein sequence ID" value="QSS62439.1"/>
    <property type="molecule type" value="Genomic_DNA"/>
</dbReference>
<gene>
    <name evidence="2" type="ORF">I7I51_02176</name>
</gene>
<evidence type="ECO:0000256" key="1">
    <source>
        <dbReference type="SAM" id="MobiDB-lite"/>
    </source>
</evidence>
<evidence type="ECO:0000313" key="2">
    <source>
        <dbReference type="EMBL" id="QSS62439.1"/>
    </source>
</evidence>
<accession>A0A8A1M8Z4</accession>
<dbReference type="AlphaFoldDB" id="A0A8A1M8Z4"/>
<proteinExistence type="predicted"/>
<sequence length="105" mass="11601">MANTNHPIVQQNPKQNLRNSGQYGLGFSEYPPFSAGLQIATSFSKDPDIESALPHPTEFTSVTMIGPSESCTVWATTRFLVAAEMDDFKVQAGTCLRLRTLIPRR</sequence>
<dbReference type="Proteomes" id="UP000663671">
    <property type="component" value="Chromosome 7"/>
</dbReference>
<name>A0A8A1M8Z4_AJECA</name>
<organism evidence="2 3">
    <name type="scientific">Ajellomyces capsulatus</name>
    <name type="common">Darling's disease fungus</name>
    <name type="synonym">Histoplasma capsulatum</name>
    <dbReference type="NCBI Taxonomy" id="5037"/>
    <lineage>
        <taxon>Eukaryota</taxon>
        <taxon>Fungi</taxon>
        <taxon>Dikarya</taxon>
        <taxon>Ascomycota</taxon>
        <taxon>Pezizomycotina</taxon>
        <taxon>Eurotiomycetes</taxon>
        <taxon>Eurotiomycetidae</taxon>
        <taxon>Onygenales</taxon>
        <taxon>Ajellomycetaceae</taxon>
        <taxon>Histoplasma</taxon>
    </lineage>
</organism>